<dbReference type="AlphaFoldDB" id="A0A3B3RIC7"/>
<dbReference type="GO" id="GO:0005634">
    <property type="term" value="C:nucleus"/>
    <property type="evidence" value="ECO:0007669"/>
    <property type="project" value="UniProtKB-SubCell"/>
</dbReference>
<feature type="region of interest" description="Disordered" evidence="4">
    <location>
        <begin position="1"/>
        <end position="30"/>
    </location>
</feature>
<protein>
    <submittedName>
        <fullName evidence="5">Akirin 1</fullName>
    </submittedName>
</protein>
<evidence type="ECO:0000256" key="1">
    <source>
        <dbReference type="ARBA" id="ARBA00004123"/>
    </source>
</evidence>
<dbReference type="GO" id="GO:0045944">
    <property type="term" value="P:positive regulation of transcription by RNA polymerase II"/>
    <property type="evidence" value="ECO:0007669"/>
    <property type="project" value="TreeGrafter"/>
</dbReference>
<keyword evidence="6" id="KW-1185">Reference proteome</keyword>
<accession>A0A3B3RIC7</accession>
<dbReference type="GO" id="GO:0014839">
    <property type="term" value="P:myoblast migration involved in skeletal muscle regeneration"/>
    <property type="evidence" value="ECO:0007669"/>
    <property type="project" value="TreeGrafter"/>
</dbReference>
<organism evidence="5 6">
    <name type="scientific">Paramormyrops kingsleyae</name>
    <dbReference type="NCBI Taxonomy" id="1676925"/>
    <lineage>
        <taxon>Eukaryota</taxon>
        <taxon>Metazoa</taxon>
        <taxon>Chordata</taxon>
        <taxon>Craniata</taxon>
        <taxon>Vertebrata</taxon>
        <taxon>Euteleostomi</taxon>
        <taxon>Actinopterygii</taxon>
        <taxon>Neopterygii</taxon>
        <taxon>Teleostei</taxon>
        <taxon>Osteoglossocephala</taxon>
        <taxon>Osteoglossomorpha</taxon>
        <taxon>Osteoglossiformes</taxon>
        <taxon>Mormyridae</taxon>
        <taxon>Paramormyrops</taxon>
    </lineage>
</organism>
<dbReference type="GO" id="GO:0045663">
    <property type="term" value="P:positive regulation of myoblast differentiation"/>
    <property type="evidence" value="ECO:0007669"/>
    <property type="project" value="TreeGrafter"/>
</dbReference>
<dbReference type="GO" id="GO:0000785">
    <property type="term" value="C:chromatin"/>
    <property type="evidence" value="ECO:0007669"/>
    <property type="project" value="TreeGrafter"/>
</dbReference>
<evidence type="ECO:0000256" key="2">
    <source>
        <dbReference type="ARBA" id="ARBA00005625"/>
    </source>
</evidence>
<dbReference type="GO" id="GO:0010759">
    <property type="term" value="P:positive regulation of macrophage chemotaxis"/>
    <property type="evidence" value="ECO:0007669"/>
    <property type="project" value="TreeGrafter"/>
</dbReference>
<evidence type="ECO:0000313" key="5">
    <source>
        <dbReference type="Ensembl" id="ENSPKIP00000017590.1"/>
    </source>
</evidence>
<dbReference type="GO" id="GO:1902723">
    <property type="term" value="P:negative regulation of skeletal muscle satellite cell proliferation"/>
    <property type="evidence" value="ECO:0007669"/>
    <property type="project" value="TreeGrafter"/>
</dbReference>
<dbReference type="Proteomes" id="UP000261540">
    <property type="component" value="Unplaced"/>
</dbReference>
<dbReference type="GeneTree" id="ENSGT00940000158787"/>
<dbReference type="GO" id="GO:0010592">
    <property type="term" value="P:positive regulation of lamellipodium assembly"/>
    <property type="evidence" value="ECO:0007669"/>
    <property type="project" value="TreeGrafter"/>
</dbReference>
<name>A0A3B3RIC7_9TELE</name>
<dbReference type="GO" id="GO:0003712">
    <property type="term" value="F:transcription coregulator activity"/>
    <property type="evidence" value="ECO:0007669"/>
    <property type="project" value="TreeGrafter"/>
</dbReference>
<comment type="subcellular location">
    <subcellularLocation>
        <location evidence="1">Nucleus</location>
    </subcellularLocation>
</comment>
<dbReference type="PANTHER" id="PTHR13293:SF9">
    <property type="entry name" value="AKIRIN-1"/>
    <property type="match status" value="1"/>
</dbReference>
<sequence>MACGATLRRSAKWDALHGPQSPKRRRCDPLAGAASSVAPQRCTFGPPRPAGQQRLTPGRGLPRDYLCYCRSRQSSSTPCPRVSYLQSRSSTASSRCPCPVLHSQRSVCETSDPPTFTLRQVGNLCEQLADEHELKVREEYEEILNSKLSEQYESFVKFTQDLIIQRYGSQPFYVSHFTE</sequence>
<comment type="similarity">
    <text evidence="2">Belongs to the akirin family.</text>
</comment>
<proteinExistence type="inferred from homology"/>
<dbReference type="InterPro" id="IPR024132">
    <property type="entry name" value="Akirin"/>
</dbReference>
<evidence type="ECO:0000256" key="3">
    <source>
        <dbReference type="ARBA" id="ARBA00023242"/>
    </source>
</evidence>
<dbReference type="STRING" id="1676925.ENSPKIP00000017590"/>
<keyword evidence="3" id="KW-0539">Nucleus</keyword>
<evidence type="ECO:0000313" key="6">
    <source>
        <dbReference type="Proteomes" id="UP000261540"/>
    </source>
</evidence>
<reference evidence="5" key="1">
    <citation type="submission" date="2025-08" db="UniProtKB">
        <authorList>
            <consortium name="Ensembl"/>
        </authorList>
    </citation>
    <scope>IDENTIFICATION</scope>
</reference>
<dbReference type="PANTHER" id="PTHR13293">
    <property type="entry name" value="AKIRIN-RELATED"/>
    <property type="match status" value="1"/>
</dbReference>
<evidence type="ECO:0000256" key="4">
    <source>
        <dbReference type="SAM" id="MobiDB-lite"/>
    </source>
</evidence>
<dbReference type="Ensembl" id="ENSPKIT00000042103.1">
    <property type="protein sequence ID" value="ENSPKIP00000017590.1"/>
    <property type="gene ID" value="ENSPKIG00000003346.1"/>
</dbReference>
<reference evidence="5" key="2">
    <citation type="submission" date="2025-09" db="UniProtKB">
        <authorList>
            <consortium name="Ensembl"/>
        </authorList>
    </citation>
    <scope>IDENTIFICATION</scope>
</reference>